<evidence type="ECO:0000256" key="1">
    <source>
        <dbReference type="SAM" id="MobiDB-lite"/>
    </source>
</evidence>
<keyword evidence="3" id="KW-1185">Reference proteome</keyword>
<feature type="region of interest" description="Disordered" evidence="1">
    <location>
        <begin position="285"/>
        <end position="321"/>
    </location>
</feature>
<sequence>MAEAFNDSLEKLRKRSRTLLAHVNENSKKIDAEVKKLRSQTLFLNCWNHKNQGSYIGGNTNLWKLRNDSSEIRAVLNPDYFRINPKRTTMSMPNMTSSGKLILTSKKPQCLKFAPRKPVKECYCNYEANKVHIRSSRTQRKPASPCHHCRSQFELKSIRETDDKAALTSPISCETFRRVKKIDYTPRSQFLRNVQNKICELQTGGEGDCLRTCPRSSSYHRFMTSPKMQDIIPDKKTLPNEQKYVDKRQSFPASPGAPANSLASERSESDDVACTLSKGIQVSSRKLSKSTLRKTIRSKRQIPKSSERPTSKSPARSKRVTQLRKQDCPCCCRSEPKRATKFNEDERIRTYNLPEYCERRDQCLKRDDGFAIDDSVDQEVEDLRKFREQNYFETHGSSHTLASSRSSGSLQQYLLNERLFPELVGKIHKQDLVVTTPPCATAQKKRIHYFPRHVVRQEKNACNTNYRRKRCQSCPLTGHAIDLGVLKARPPLNSLALKYQKRIS</sequence>
<organism evidence="2 3">
    <name type="scientific">Lasius platythorax</name>
    <dbReference type="NCBI Taxonomy" id="488582"/>
    <lineage>
        <taxon>Eukaryota</taxon>
        <taxon>Metazoa</taxon>
        <taxon>Ecdysozoa</taxon>
        <taxon>Arthropoda</taxon>
        <taxon>Hexapoda</taxon>
        <taxon>Insecta</taxon>
        <taxon>Pterygota</taxon>
        <taxon>Neoptera</taxon>
        <taxon>Endopterygota</taxon>
        <taxon>Hymenoptera</taxon>
        <taxon>Apocrita</taxon>
        <taxon>Aculeata</taxon>
        <taxon>Formicoidea</taxon>
        <taxon>Formicidae</taxon>
        <taxon>Formicinae</taxon>
        <taxon>Lasius</taxon>
        <taxon>Lasius</taxon>
    </lineage>
</organism>
<dbReference type="EMBL" id="OZ034824">
    <property type="protein sequence ID" value="CAL1674082.1"/>
    <property type="molecule type" value="Genomic_DNA"/>
</dbReference>
<accession>A0AAV2N2W3</accession>
<feature type="compositionally biased region" description="Basic residues" evidence="1">
    <location>
        <begin position="286"/>
        <end position="302"/>
    </location>
</feature>
<evidence type="ECO:0000313" key="2">
    <source>
        <dbReference type="EMBL" id="CAL1674082.1"/>
    </source>
</evidence>
<name>A0AAV2N2W3_9HYME</name>
<evidence type="ECO:0000313" key="3">
    <source>
        <dbReference type="Proteomes" id="UP001497644"/>
    </source>
</evidence>
<dbReference type="AlphaFoldDB" id="A0AAV2N2W3"/>
<reference evidence="2 3" key="1">
    <citation type="submission" date="2024-04" db="EMBL/GenBank/DDBJ databases">
        <authorList>
            <consortium name="Molecular Ecology Group"/>
        </authorList>
    </citation>
    <scope>NUCLEOTIDE SEQUENCE [LARGE SCALE GENOMIC DNA]</scope>
</reference>
<gene>
    <name evidence="2" type="ORF">LPLAT_LOCUS841</name>
</gene>
<dbReference type="Proteomes" id="UP001497644">
    <property type="component" value="Chromosome 1"/>
</dbReference>
<protein>
    <submittedName>
        <fullName evidence="2">Uncharacterized protein</fullName>
    </submittedName>
</protein>
<feature type="region of interest" description="Disordered" evidence="1">
    <location>
        <begin position="247"/>
        <end position="268"/>
    </location>
</feature>
<proteinExistence type="predicted"/>